<keyword evidence="3 6" id="KW-0812">Transmembrane</keyword>
<accession>A0A399DYB4</accession>
<feature type="transmembrane region" description="Helical" evidence="6">
    <location>
        <begin position="271"/>
        <end position="294"/>
    </location>
</feature>
<dbReference type="InterPro" id="IPR043428">
    <property type="entry name" value="LivM-like"/>
</dbReference>
<organism evidence="7 8">
    <name type="scientific">Meiothermus taiwanensis</name>
    <dbReference type="NCBI Taxonomy" id="172827"/>
    <lineage>
        <taxon>Bacteria</taxon>
        <taxon>Thermotogati</taxon>
        <taxon>Deinococcota</taxon>
        <taxon>Deinococci</taxon>
        <taxon>Thermales</taxon>
        <taxon>Thermaceae</taxon>
        <taxon>Meiothermus</taxon>
    </lineage>
</organism>
<evidence type="ECO:0000256" key="3">
    <source>
        <dbReference type="ARBA" id="ARBA00022692"/>
    </source>
</evidence>
<dbReference type="Pfam" id="PF02653">
    <property type="entry name" value="BPD_transp_2"/>
    <property type="match status" value="1"/>
</dbReference>
<evidence type="ECO:0000256" key="1">
    <source>
        <dbReference type="ARBA" id="ARBA00004651"/>
    </source>
</evidence>
<evidence type="ECO:0000256" key="4">
    <source>
        <dbReference type="ARBA" id="ARBA00022989"/>
    </source>
</evidence>
<keyword evidence="5 6" id="KW-0472">Membrane</keyword>
<feature type="transmembrane region" description="Helical" evidence="6">
    <location>
        <begin position="196"/>
        <end position="215"/>
    </location>
</feature>
<protein>
    <submittedName>
        <fullName evidence="7">Urea ABC transporter, permease protein UrtC</fullName>
    </submittedName>
</protein>
<evidence type="ECO:0000313" key="7">
    <source>
        <dbReference type="EMBL" id="RIH76383.1"/>
    </source>
</evidence>
<dbReference type="CDD" id="cd06581">
    <property type="entry name" value="TM_PBP1_LivM_like"/>
    <property type="match status" value="1"/>
</dbReference>
<dbReference type="EMBL" id="QWKX01000044">
    <property type="protein sequence ID" value="RIH76383.1"/>
    <property type="molecule type" value="Genomic_DNA"/>
</dbReference>
<keyword evidence="2" id="KW-1003">Cell membrane</keyword>
<proteinExistence type="predicted"/>
<comment type="subcellular location">
    <subcellularLocation>
        <location evidence="1">Cell membrane</location>
        <topology evidence="1">Multi-pass membrane protein</topology>
    </subcellularLocation>
</comment>
<dbReference type="Proteomes" id="UP000266089">
    <property type="component" value="Unassembled WGS sequence"/>
</dbReference>
<dbReference type="GO" id="GO:0005886">
    <property type="term" value="C:plasma membrane"/>
    <property type="evidence" value="ECO:0007669"/>
    <property type="project" value="UniProtKB-SubCell"/>
</dbReference>
<name>A0A399DYB4_9DEIN</name>
<feature type="transmembrane region" description="Helical" evidence="6">
    <location>
        <begin position="30"/>
        <end position="47"/>
    </location>
</feature>
<evidence type="ECO:0000313" key="8">
    <source>
        <dbReference type="Proteomes" id="UP000266089"/>
    </source>
</evidence>
<feature type="transmembrane region" description="Helical" evidence="6">
    <location>
        <begin position="145"/>
        <end position="165"/>
    </location>
</feature>
<evidence type="ECO:0000256" key="2">
    <source>
        <dbReference type="ARBA" id="ARBA00022475"/>
    </source>
</evidence>
<dbReference type="RefSeq" id="WP_027886699.1">
    <property type="nucleotide sequence ID" value="NZ_JBHSXZ010000021.1"/>
</dbReference>
<feature type="transmembrane region" description="Helical" evidence="6">
    <location>
        <begin position="54"/>
        <end position="74"/>
    </location>
</feature>
<dbReference type="OrthoDB" id="9780757at2"/>
<feature type="transmembrane region" description="Helical" evidence="6">
    <location>
        <begin position="80"/>
        <end position="99"/>
    </location>
</feature>
<reference evidence="7 8" key="1">
    <citation type="submission" date="2018-08" db="EMBL/GenBank/DDBJ databases">
        <title>Meiothermus cateniformans JCM 15151 genome sequencing project.</title>
        <authorList>
            <person name="Da Costa M.S."/>
            <person name="Albuquerque L."/>
            <person name="Raposo P."/>
            <person name="Froufe H.J.C."/>
            <person name="Barroso C.S."/>
            <person name="Egas C."/>
        </authorList>
    </citation>
    <scope>NUCLEOTIDE SEQUENCE [LARGE SCALE GENOMIC DNA]</scope>
    <source>
        <strain evidence="7 8">JCM 15151</strain>
    </source>
</reference>
<gene>
    <name evidence="7" type="ORF">Mcate_01798</name>
</gene>
<keyword evidence="4 6" id="KW-1133">Transmembrane helix</keyword>
<dbReference type="InterPro" id="IPR001851">
    <property type="entry name" value="ABC_transp_permease"/>
</dbReference>
<evidence type="ECO:0000256" key="5">
    <source>
        <dbReference type="ARBA" id="ARBA00023136"/>
    </source>
</evidence>
<comment type="caution">
    <text evidence="7">The sequence shown here is derived from an EMBL/GenBank/DDBJ whole genome shotgun (WGS) entry which is preliminary data.</text>
</comment>
<feature type="transmembrane region" description="Helical" evidence="6">
    <location>
        <begin position="235"/>
        <end position="259"/>
    </location>
</feature>
<dbReference type="PANTHER" id="PTHR30482">
    <property type="entry name" value="HIGH-AFFINITY BRANCHED-CHAIN AMINO ACID TRANSPORT SYSTEM PERMEASE"/>
    <property type="match status" value="1"/>
</dbReference>
<dbReference type="AlphaFoldDB" id="A0A399DYB4"/>
<dbReference type="PANTHER" id="PTHR30482:SF10">
    <property type="entry name" value="HIGH-AFFINITY BRANCHED-CHAIN AMINO ACID TRANSPORT PROTEIN BRAE"/>
    <property type="match status" value="1"/>
</dbReference>
<dbReference type="GO" id="GO:0015658">
    <property type="term" value="F:branched-chain amino acid transmembrane transporter activity"/>
    <property type="evidence" value="ECO:0007669"/>
    <property type="project" value="InterPro"/>
</dbReference>
<sequence length="302" mass="31322">MILVGLLLLVALVLPGLPLGEWRAFLLDTAQFAFLISALALAWDLLARTGQLSLAHGAFFGLGAYAAALTAPALGTLPALLVGGVVAGASSLFLGLATLRLHGMYFAIATLAFSEVMRTLVLKAPFTGGAIGLPVQPAFGGAFPLGGYYLAVGVLALAAGTSLLVSRSRLHYAMAATRQGEAVARVLGVPVVRVKLLAFMISAFLAGLAGGVYAMKTLFLSPYDAFGLGRAVEALVIPIFGGLYTTTGPLLGGLIIVSLETWLRLRIGEGYLVVYGVILVLTILFLPKGLVSLFRRKGVGHA</sequence>
<evidence type="ECO:0000256" key="6">
    <source>
        <dbReference type="SAM" id="Phobius"/>
    </source>
</evidence>